<accession>A0AAD6Y605</accession>
<organism evidence="2 3">
    <name type="scientific">Mycena pura</name>
    <dbReference type="NCBI Taxonomy" id="153505"/>
    <lineage>
        <taxon>Eukaryota</taxon>
        <taxon>Fungi</taxon>
        <taxon>Dikarya</taxon>
        <taxon>Basidiomycota</taxon>
        <taxon>Agaricomycotina</taxon>
        <taxon>Agaricomycetes</taxon>
        <taxon>Agaricomycetidae</taxon>
        <taxon>Agaricales</taxon>
        <taxon>Marasmiineae</taxon>
        <taxon>Mycenaceae</taxon>
        <taxon>Mycena</taxon>
    </lineage>
</organism>
<name>A0AAD6Y605_9AGAR</name>
<dbReference type="EMBL" id="JARJCW010000060">
    <property type="protein sequence ID" value="KAJ7201110.1"/>
    <property type="molecule type" value="Genomic_DNA"/>
</dbReference>
<keyword evidence="1" id="KW-0732">Signal</keyword>
<sequence length="462" mass="49251">MSKISRRSCALAALLVLAPHVLAAPAAPRDGPALTNQTVQDWMTSALDVFLAAWNAETSAFNVNGPWSTVDFAGDASNSLTEDEINNKIFSTCDTQNFRLTNKVVGFSNLYADFVRELEQNIPTPRPSEKMNQTAQQMLTDCYTTVPNAREAALQIYSKIAPVPPTNASDPKFLQWAEVGDPDYSNALSSCEQSTIANSAATSENYGDDSGLYVAAAANIAPLEHDDEQFTGINMPIAAGSFVPYYSIPTLNVTLTAWQNGVGLSPVSFSSSNSQGSTSSSTKFGGAHLGITYEEIGVSASASHSEAKSSSEVNALGFSLSFQGLALLEIEQGVWFDGYRVARAAENPDSKHLNATKVFSNATFFGSQDQPGPLSVYNAQALVGFKPSWSIQFENFSTADSSSATQASADLSIFGLIDIGGYGGSTDNKTTFDTAASTLTIEDDSNNAYIIGFVQSSYYTWS</sequence>
<gene>
    <name evidence="2" type="ORF">GGX14DRAFT_465814</name>
</gene>
<keyword evidence="3" id="KW-1185">Reference proteome</keyword>
<feature type="signal peptide" evidence="1">
    <location>
        <begin position="1"/>
        <end position="23"/>
    </location>
</feature>
<evidence type="ECO:0000313" key="3">
    <source>
        <dbReference type="Proteomes" id="UP001219525"/>
    </source>
</evidence>
<feature type="chain" id="PRO_5042150818" evidence="1">
    <location>
        <begin position="24"/>
        <end position="462"/>
    </location>
</feature>
<evidence type="ECO:0000256" key="1">
    <source>
        <dbReference type="SAM" id="SignalP"/>
    </source>
</evidence>
<comment type="caution">
    <text evidence="2">The sequence shown here is derived from an EMBL/GenBank/DDBJ whole genome shotgun (WGS) entry which is preliminary data.</text>
</comment>
<evidence type="ECO:0000313" key="2">
    <source>
        <dbReference type="EMBL" id="KAJ7201110.1"/>
    </source>
</evidence>
<proteinExistence type="predicted"/>
<protein>
    <submittedName>
        <fullName evidence="2">Uncharacterized protein</fullName>
    </submittedName>
</protein>
<reference evidence="2" key="1">
    <citation type="submission" date="2023-03" db="EMBL/GenBank/DDBJ databases">
        <title>Massive genome expansion in bonnet fungi (Mycena s.s.) driven by repeated elements and novel gene families across ecological guilds.</title>
        <authorList>
            <consortium name="Lawrence Berkeley National Laboratory"/>
            <person name="Harder C.B."/>
            <person name="Miyauchi S."/>
            <person name="Viragh M."/>
            <person name="Kuo A."/>
            <person name="Thoen E."/>
            <person name="Andreopoulos B."/>
            <person name="Lu D."/>
            <person name="Skrede I."/>
            <person name="Drula E."/>
            <person name="Henrissat B."/>
            <person name="Morin E."/>
            <person name="Kohler A."/>
            <person name="Barry K."/>
            <person name="LaButti K."/>
            <person name="Morin E."/>
            <person name="Salamov A."/>
            <person name="Lipzen A."/>
            <person name="Mereny Z."/>
            <person name="Hegedus B."/>
            <person name="Baldrian P."/>
            <person name="Stursova M."/>
            <person name="Weitz H."/>
            <person name="Taylor A."/>
            <person name="Grigoriev I.V."/>
            <person name="Nagy L.G."/>
            <person name="Martin F."/>
            <person name="Kauserud H."/>
        </authorList>
    </citation>
    <scope>NUCLEOTIDE SEQUENCE</scope>
    <source>
        <strain evidence="2">9144</strain>
    </source>
</reference>
<dbReference type="Proteomes" id="UP001219525">
    <property type="component" value="Unassembled WGS sequence"/>
</dbReference>
<dbReference type="AlphaFoldDB" id="A0AAD6Y605"/>